<dbReference type="EMBL" id="BMCJ01000003">
    <property type="protein sequence ID" value="GGC87294.1"/>
    <property type="molecule type" value="Genomic_DNA"/>
</dbReference>
<proteinExistence type="predicted"/>
<dbReference type="Gene3D" id="1.20.120.1450">
    <property type="match status" value="1"/>
</dbReference>
<dbReference type="Pfam" id="PF07307">
    <property type="entry name" value="HEPPP_synt_1"/>
    <property type="match status" value="1"/>
</dbReference>
<protein>
    <submittedName>
        <fullName evidence="1">Heptaprenyl diphosphate synthase component 1</fullName>
    </submittedName>
</protein>
<sequence>MIQVSNVEHEIQTLKQKIIAKVRHPFLSKFIPEPVIDEDKLMLLSSIMDDTALPEVKKEQYIITTMLVQVALDTHDLVTLTDEDEEQETVRSRQLTVLAGDYYSGMYYYLLSQLDDIPMIHTLASAIKDINEQKMELYYKDVGSFQEFMNGLRDIESLLIQRVASYVQRTTINDVAGEWLLTKKLLNEKKNIQNNGFSPLFDLLLKSPRTNTSYSQMMNTVENIIQKNMSRLEMTISQLPLHFNQLKSYVHSTLDDHNYTKQFAEEG</sequence>
<reference evidence="2" key="1">
    <citation type="journal article" date="2019" name="Int. J. Syst. Evol. Microbiol.">
        <title>The Global Catalogue of Microorganisms (GCM) 10K type strain sequencing project: providing services to taxonomists for standard genome sequencing and annotation.</title>
        <authorList>
            <consortium name="The Broad Institute Genomics Platform"/>
            <consortium name="The Broad Institute Genome Sequencing Center for Infectious Disease"/>
            <person name="Wu L."/>
            <person name="Ma J."/>
        </authorList>
    </citation>
    <scope>NUCLEOTIDE SEQUENCE [LARGE SCALE GENOMIC DNA]</scope>
    <source>
        <strain evidence="2">CCM 7282</strain>
    </source>
</reference>
<dbReference type="InterPro" id="IPR009920">
    <property type="entry name" value="HEPPP_synth_su1"/>
</dbReference>
<gene>
    <name evidence="1" type="primary">hepS</name>
    <name evidence="1" type="ORF">GCM10007216_17470</name>
</gene>
<evidence type="ECO:0000313" key="2">
    <source>
        <dbReference type="Proteomes" id="UP000619534"/>
    </source>
</evidence>
<keyword evidence="2" id="KW-1185">Reference proteome</keyword>
<organism evidence="1 2">
    <name type="scientific">Thalassobacillus devorans</name>
    <dbReference type="NCBI Taxonomy" id="279813"/>
    <lineage>
        <taxon>Bacteria</taxon>
        <taxon>Bacillati</taxon>
        <taxon>Bacillota</taxon>
        <taxon>Bacilli</taxon>
        <taxon>Bacillales</taxon>
        <taxon>Bacillaceae</taxon>
        <taxon>Thalassobacillus</taxon>
    </lineage>
</organism>
<accession>A0ABQ1P1N6</accession>
<name>A0ABQ1P1N6_9BACI</name>
<dbReference type="Proteomes" id="UP000619534">
    <property type="component" value="Unassembled WGS sequence"/>
</dbReference>
<evidence type="ECO:0000313" key="1">
    <source>
        <dbReference type="EMBL" id="GGC87294.1"/>
    </source>
</evidence>
<comment type="caution">
    <text evidence="1">The sequence shown here is derived from an EMBL/GenBank/DDBJ whole genome shotgun (WGS) entry which is preliminary data.</text>
</comment>